<evidence type="ECO:0000313" key="1">
    <source>
        <dbReference type="EMBL" id="GMH05349.1"/>
    </source>
</evidence>
<name>A0AAD3S6Q5_NEPGR</name>
<evidence type="ECO:0000313" key="2">
    <source>
        <dbReference type="Proteomes" id="UP001279734"/>
    </source>
</evidence>
<dbReference type="EMBL" id="BSYO01000005">
    <property type="protein sequence ID" value="GMH05349.1"/>
    <property type="molecule type" value="Genomic_DNA"/>
</dbReference>
<dbReference type="AlphaFoldDB" id="A0AAD3S6Q5"/>
<reference evidence="1" key="1">
    <citation type="submission" date="2023-05" db="EMBL/GenBank/DDBJ databases">
        <title>Nepenthes gracilis genome sequencing.</title>
        <authorList>
            <person name="Fukushima K."/>
        </authorList>
    </citation>
    <scope>NUCLEOTIDE SEQUENCE</scope>
    <source>
        <strain evidence="1">SING2019-196</strain>
    </source>
</reference>
<accession>A0AAD3S6Q5</accession>
<organism evidence="1 2">
    <name type="scientific">Nepenthes gracilis</name>
    <name type="common">Slender pitcher plant</name>
    <dbReference type="NCBI Taxonomy" id="150966"/>
    <lineage>
        <taxon>Eukaryota</taxon>
        <taxon>Viridiplantae</taxon>
        <taxon>Streptophyta</taxon>
        <taxon>Embryophyta</taxon>
        <taxon>Tracheophyta</taxon>
        <taxon>Spermatophyta</taxon>
        <taxon>Magnoliopsida</taxon>
        <taxon>eudicotyledons</taxon>
        <taxon>Gunneridae</taxon>
        <taxon>Pentapetalae</taxon>
        <taxon>Caryophyllales</taxon>
        <taxon>Nepenthaceae</taxon>
        <taxon>Nepenthes</taxon>
    </lineage>
</organism>
<comment type="caution">
    <text evidence="1">The sequence shown here is derived from an EMBL/GenBank/DDBJ whole genome shotgun (WGS) entry which is preliminary data.</text>
</comment>
<sequence length="163" mass="18143">MRNIKLPIQTHYTIGNRKNRIEWLSRPIYICNGATHTAALLAVIHVFWRPICSAVTSVNLSGAGSGGSALLEKSDISFCEKFVSSAEAFDQDPKTTTAVSTVLRGATLTVNSERWMEFLNDRAVGNVDFRLEITSVIKFDIYTWHSRRHKIRANCDVAVGQDG</sequence>
<proteinExistence type="predicted"/>
<keyword evidence="2" id="KW-1185">Reference proteome</keyword>
<gene>
    <name evidence="1" type="ORF">Nepgr_007189</name>
</gene>
<dbReference type="Proteomes" id="UP001279734">
    <property type="component" value="Unassembled WGS sequence"/>
</dbReference>
<protein>
    <submittedName>
        <fullName evidence="1">Uncharacterized protein</fullName>
    </submittedName>
</protein>